<dbReference type="Pfam" id="PF00293">
    <property type="entry name" value="NUDIX"/>
    <property type="match status" value="1"/>
</dbReference>
<dbReference type="CDD" id="cd18873">
    <property type="entry name" value="NUDIX_NadM_like"/>
    <property type="match status" value="1"/>
</dbReference>
<dbReference type="PRINTS" id="PR00502">
    <property type="entry name" value="NUDIXFAMILY"/>
</dbReference>
<protein>
    <submittedName>
        <fullName evidence="3">8-oxo-dGTP diphosphatase</fullName>
        <ecNumber evidence="3">3.6.1.55</ecNumber>
    </submittedName>
</protein>
<dbReference type="PANTHER" id="PTHR43736">
    <property type="entry name" value="ADP-RIBOSE PYROPHOSPHATASE"/>
    <property type="match status" value="1"/>
</dbReference>
<dbReference type="GO" id="GO:0035539">
    <property type="term" value="F:8-oxo-7,8-dihydrodeoxyguanosine triphosphate pyrophosphatase activity"/>
    <property type="evidence" value="ECO:0007669"/>
    <property type="project" value="UniProtKB-EC"/>
</dbReference>
<comment type="caution">
    <text evidence="3">The sequence shown here is derived from an EMBL/GenBank/DDBJ whole genome shotgun (WGS) entry which is preliminary data.</text>
</comment>
<accession>A0A401HQZ0</accession>
<proteinExistence type="predicted"/>
<name>A0A401HQZ0_9EURY</name>
<evidence type="ECO:0000259" key="2">
    <source>
        <dbReference type="PROSITE" id="PS51462"/>
    </source>
</evidence>
<dbReference type="PROSITE" id="PS00893">
    <property type="entry name" value="NUDIX_BOX"/>
    <property type="match status" value="1"/>
</dbReference>
<feature type="domain" description="Nudix hydrolase" evidence="2">
    <location>
        <begin position="9"/>
        <end position="139"/>
    </location>
</feature>
<dbReference type="PANTHER" id="PTHR43736:SF1">
    <property type="entry name" value="DIHYDRONEOPTERIN TRIPHOSPHATE DIPHOSPHATASE"/>
    <property type="match status" value="1"/>
</dbReference>
<organism evidence="3 4">
    <name type="scientific">Methanofervidicoccus abyssi</name>
    <dbReference type="NCBI Taxonomy" id="2082189"/>
    <lineage>
        <taxon>Archaea</taxon>
        <taxon>Methanobacteriati</taxon>
        <taxon>Methanobacteriota</taxon>
        <taxon>Methanomada group</taxon>
        <taxon>Methanococci</taxon>
        <taxon>Methanococcales</taxon>
        <taxon>Methanofervidicoccus</taxon>
    </lineage>
</organism>
<dbReference type="PROSITE" id="PS51462">
    <property type="entry name" value="NUDIX"/>
    <property type="match status" value="1"/>
</dbReference>
<evidence type="ECO:0000313" key="4">
    <source>
        <dbReference type="Proteomes" id="UP000290527"/>
    </source>
</evidence>
<dbReference type="EMBL" id="BFAX01000003">
    <property type="protein sequence ID" value="GBF36610.1"/>
    <property type="molecule type" value="Genomic_DNA"/>
</dbReference>
<dbReference type="InterPro" id="IPR015797">
    <property type="entry name" value="NUDIX_hydrolase-like_dom_sf"/>
</dbReference>
<reference evidence="3 4" key="1">
    <citation type="journal article" date="2019" name="Int. J. Syst. Evol. Microbiol.">
        <title>Methanofervidicoccus abyssi gen. nov., sp. nov., a hydrogenotrophic methanogen, isolated from a hydrothermal vent chimney in the Mid-Cayman Spreading Center, the Caribbean Sea.</title>
        <authorList>
            <person name="Sakai S."/>
            <person name="Takaki Y."/>
            <person name="Miyazaki M."/>
            <person name="Ogawara M."/>
            <person name="Yanagawa K."/>
            <person name="Miyazaki J."/>
            <person name="Takai K."/>
        </authorList>
    </citation>
    <scope>NUCLEOTIDE SEQUENCE [LARGE SCALE GENOMIC DNA]</scope>
    <source>
        <strain evidence="3 4">HHB</strain>
    </source>
</reference>
<gene>
    <name evidence="3" type="ORF">MHHB_P0840</name>
</gene>
<dbReference type="InterPro" id="IPR020476">
    <property type="entry name" value="Nudix_hydrolase"/>
</dbReference>
<dbReference type="Gene3D" id="3.90.79.10">
    <property type="entry name" value="Nucleoside Triphosphate Pyrophosphohydrolase"/>
    <property type="match status" value="1"/>
</dbReference>
<dbReference type="SUPFAM" id="SSF55811">
    <property type="entry name" value="Nudix"/>
    <property type="match status" value="1"/>
</dbReference>
<dbReference type="EC" id="3.6.1.55" evidence="3"/>
<dbReference type="InterPro" id="IPR000086">
    <property type="entry name" value="NUDIX_hydrolase_dom"/>
</dbReference>
<evidence type="ECO:0000313" key="3">
    <source>
        <dbReference type="EMBL" id="GBF36610.1"/>
    </source>
</evidence>
<dbReference type="AlphaFoldDB" id="A0A401HQZ0"/>
<keyword evidence="4" id="KW-1185">Reference proteome</keyword>
<dbReference type="InterPro" id="IPR020084">
    <property type="entry name" value="NUDIX_hydrolase_CS"/>
</dbReference>
<dbReference type="Proteomes" id="UP000290527">
    <property type="component" value="Unassembled WGS sequence"/>
</dbReference>
<sequence>MINMKRYKSPSLTVDGILEVGGKILLVKRKNPPFKDFWAFPGGFVNYGERTEEAVVREVFEESGIKTKVKDLLGVYSDPNRDPRGHTVSVVYVLEYIGGSPKGLDDAKEAKFFNIDEIEDMDLAFDHKTIFRDYLKFRDKRWQYGKVL</sequence>
<keyword evidence="1 3" id="KW-0378">Hydrolase</keyword>
<evidence type="ECO:0000256" key="1">
    <source>
        <dbReference type="ARBA" id="ARBA00022801"/>
    </source>
</evidence>